<dbReference type="InterPro" id="IPR013149">
    <property type="entry name" value="ADH-like_C"/>
</dbReference>
<dbReference type="RefSeq" id="WP_313793798.1">
    <property type="nucleotide sequence ID" value="NZ_CP102453.1"/>
</dbReference>
<organism evidence="2 3">
    <name type="scientific">Fundicoccus culcitae</name>
    <dbReference type="NCBI Taxonomy" id="2969821"/>
    <lineage>
        <taxon>Bacteria</taxon>
        <taxon>Bacillati</taxon>
        <taxon>Bacillota</taxon>
        <taxon>Bacilli</taxon>
        <taxon>Lactobacillales</taxon>
        <taxon>Aerococcaceae</taxon>
        <taxon>Fundicoccus</taxon>
    </lineage>
</organism>
<evidence type="ECO:0000313" key="3">
    <source>
        <dbReference type="Proteomes" id="UP001315967"/>
    </source>
</evidence>
<protein>
    <submittedName>
        <fullName evidence="2">YhdH/YhfP family quinone oxidoreductase</fullName>
    </submittedName>
</protein>
<reference evidence="2 3" key="1">
    <citation type="submission" date="2022-08" db="EMBL/GenBank/DDBJ databases">
        <title>Aerococcaceae sp. nov isolated from spoiled eye mask.</title>
        <authorList>
            <person name="Zhou G."/>
            <person name="Xie X.-B."/>
            <person name="Shi Q.-S."/>
            <person name="Wang Y.-S."/>
            <person name="Wen X."/>
            <person name="Peng H."/>
            <person name="Yang X.-J."/>
            <person name="Tao H.-B."/>
            <person name="Huang X.-M."/>
        </authorList>
    </citation>
    <scope>NUCLEOTIDE SEQUENCE [LARGE SCALE GENOMIC DNA]</scope>
    <source>
        <strain evidence="3">DM20194951</strain>
    </source>
</reference>
<dbReference type="Pfam" id="PF00107">
    <property type="entry name" value="ADH_zinc_N"/>
    <property type="match status" value="1"/>
</dbReference>
<dbReference type="SMART" id="SM00829">
    <property type="entry name" value="PKS_ER"/>
    <property type="match status" value="1"/>
</dbReference>
<dbReference type="EMBL" id="CP102453">
    <property type="protein sequence ID" value="UUX34295.1"/>
    <property type="molecule type" value="Genomic_DNA"/>
</dbReference>
<dbReference type="Proteomes" id="UP001315967">
    <property type="component" value="Chromosome"/>
</dbReference>
<dbReference type="Gene3D" id="3.90.180.10">
    <property type="entry name" value="Medium-chain alcohol dehydrogenases, catalytic domain"/>
    <property type="match status" value="1"/>
</dbReference>
<evidence type="ECO:0000313" key="2">
    <source>
        <dbReference type="EMBL" id="UUX34295.1"/>
    </source>
</evidence>
<dbReference type="CDD" id="cd05280">
    <property type="entry name" value="MDR_yhdh_yhfp"/>
    <property type="match status" value="1"/>
</dbReference>
<gene>
    <name evidence="2" type="ORF">NRE15_01085</name>
</gene>
<feature type="domain" description="Enoyl reductase (ER)" evidence="1">
    <location>
        <begin position="11"/>
        <end position="326"/>
    </location>
</feature>
<dbReference type="Gene3D" id="3.40.50.720">
    <property type="entry name" value="NAD(P)-binding Rossmann-like Domain"/>
    <property type="match status" value="1"/>
</dbReference>
<sequence>METFKAIIVREVDDRIEFQLENTTLDDLSPGEVLIKVSYSSVNYKDMLAVQKNGGVIRKYPMIPGIDLSGIVVESQDERLSVGQKVIAMSDEIGVSHTGGYAEYARVNADSVIPLPDGFSLKDAELYGVAGYTAAASIEALESLGMSSADNPSILVTGSTGGVGSIAVQMLIKAGYTNVTALVRKDYQVDVAKELGAHHILQASELLSNNKPLNKRLYHYVIDTVGGEVAAQAMTYIHENGKMTLCGNAGGNDFPATVLPMILRGVHLIGISVVNAPLDEKIKIWGKIANEWNVSDLVHFQETNLENISETFDALHEGRHLGRTIVKISDTEDA</sequence>
<dbReference type="SUPFAM" id="SSF51735">
    <property type="entry name" value="NAD(P)-binding Rossmann-fold domains"/>
    <property type="match status" value="1"/>
</dbReference>
<evidence type="ECO:0000259" key="1">
    <source>
        <dbReference type="SMART" id="SM00829"/>
    </source>
</evidence>
<dbReference type="NCBIfam" id="TIGR02823">
    <property type="entry name" value="oxido_YhdH"/>
    <property type="match status" value="1"/>
</dbReference>
<dbReference type="PANTHER" id="PTHR43677">
    <property type="entry name" value="SHORT-CHAIN DEHYDROGENASE/REDUCTASE"/>
    <property type="match status" value="1"/>
</dbReference>
<proteinExistence type="predicted"/>
<dbReference type="InterPro" id="IPR036291">
    <property type="entry name" value="NAD(P)-bd_dom_sf"/>
</dbReference>
<accession>A0ABY5P734</accession>
<dbReference type="InterPro" id="IPR020843">
    <property type="entry name" value="ER"/>
</dbReference>
<dbReference type="InterPro" id="IPR014188">
    <property type="entry name" value="Acrylyl-CoA_reductase_AcuI"/>
</dbReference>
<dbReference type="SUPFAM" id="SSF50129">
    <property type="entry name" value="GroES-like"/>
    <property type="match status" value="1"/>
</dbReference>
<dbReference type="PANTHER" id="PTHR43677:SF1">
    <property type="entry name" value="ACRYLYL-COA REDUCTASE ACUI-RELATED"/>
    <property type="match status" value="1"/>
</dbReference>
<dbReference type="InterPro" id="IPR011032">
    <property type="entry name" value="GroES-like_sf"/>
</dbReference>
<dbReference type="Pfam" id="PF08240">
    <property type="entry name" value="ADH_N"/>
    <property type="match status" value="1"/>
</dbReference>
<dbReference type="InterPro" id="IPR051397">
    <property type="entry name" value="Zn-ADH-like_protein"/>
</dbReference>
<dbReference type="InterPro" id="IPR013154">
    <property type="entry name" value="ADH-like_N"/>
</dbReference>
<name>A0ABY5P734_9LACT</name>
<keyword evidence="3" id="KW-1185">Reference proteome</keyword>